<proteinExistence type="predicted"/>
<dbReference type="Pfam" id="PF00326">
    <property type="entry name" value="Peptidase_S9"/>
    <property type="match status" value="1"/>
</dbReference>
<sequence>MRKFLFLIAALVATSSLLAQKKVLDHSVYDSWQSIGEKQISNNGEIVTYTIVPQEGDGCLWIRKYNTQKQQWDTVDSVPRGYQAKITNDAAFVVCKIKPLYQQIREAKIKKLKPENMPKDSMAIINIQTGSITKVAAVQSFLLPEKGNNLLICLKENMIAHTPAKNDSASLVQQLKKQLSGTQHLEDSLKKQLQLLQEKGFANFNASIKKGSDTLSKNTESPVKTDLYIYRLPNTEPEIIHKVQQAIVSKWGTAVLLSEWIGPENFSVKYYQLSQNKPITVANGLHEVSALTFDESGKQLSFVAEKDSSSKALQKFYGLYYYTAGADSATLIVNRNTKGMPLNWSVSAFSNTHFSESGKRLFFGTAPVLPPKDTTVPAFEQAGLDIWHYNDDDIMPAQLKNLERNLKKNYLARYDFTTHTMVQLANNVFENVVETNKGDGKYFYTYTDTGRRVQKQWQGYTFKDVYAINPENGDKQKIAANVKVRIYASSTGKYLVLYNEVLRKYYCYNADINKLYAIANDITTPLYDETNDVPDDPSNYGIAGFTGNDSYVWIYDRFDIWQVDPSAKLASHKITNGRTTKMQYRYINVKDETFIPANADVWLHLFNEQNKFSGIALSMPANNQQQPWLRKNETLLNVPKFISGTELDKNATELIFTMEDYQNSPNVFVLNKPATTINQPQQLTAINPQQQQYNWGTATLFTWRAYNGKMAEGILYKPENFVPTQKYPMIVYFYERNNQTLYNYIPPTPTPSRLNISFYVSRGYVVFVPDIWYTKGHPGQSAYDYIVSGTRAVVKLGFVDSTKLGIQGQSWGGYQTAYVITRTNLYKAAWAGAPVVNMFSAYGGIRWESGVNRQFQYEKTQSRIGADIWQRPDLYIENSPLFHLKNVKTPLVIMSNDADGAVPWYQGIEFYTALRRLHKPVWLLVYNGEAHNLVERRNRKDIQIREQQFFDWLLKGAKPAKWITEGVPAILKGRDWGLETVN</sequence>
<evidence type="ECO:0000256" key="1">
    <source>
        <dbReference type="SAM" id="SignalP"/>
    </source>
</evidence>
<keyword evidence="1" id="KW-0732">Signal</keyword>
<dbReference type="GO" id="GO:0008236">
    <property type="term" value="F:serine-type peptidase activity"/>
    <property type="evidence" value="ECO:0007669"/>
    <property type="project" value="InterPro"/>
</dbReference>
<feature type="domain" description="Peptidase S9 prolyl oligopeptidase catalytic" evidence="2">
    <location>
        <begin position="754"/>
        <end position="955"/>
    </location>
</feature>
<dbReference type="SUPFAM" id="SSF53474">
    <property type="entry name" value="alpha/beta-Hydrolases"/>
    <property type="match status" value="1"/>
</dbReference>
<dbReference type="Gene3D" id="3.40.50.1820">
    <property type="entry name" value="alpha/beta hydrolase"/>
    <property type="match status" value="1"/>
</dbReference>
<evidence type="ECO:0000313" key="4">
    <source>
        <dbReference type="Proteomes" id="UP000249720"/>
    </source>
</evidence>
<dbReference type="GO" id="GO:0006508">
    <property type="term" value="P:proteolysis"/>
    <property type="evidence" value="ECO:0007669"/>
    <property type="project" value="InterPro"/>
</dbReference>
<dbReference type="AlphaFoldDB" id="A0A2W7S3V9"/>
<dbReference type="GO" id="GO:0008239">
    <property type="term" value="F:dipeptidyl-peptidase activity"/>
    <property type="evidence" value="ECO:0007669"/>
    <property type="project" value="TreeGrafter"/>
</dbReference>
<evidence type="ECO:0000259" key="2">
    <source>
        <dbReference type="Pfam" id="PF00326"/>
    </source>
</evidence>
<dbReference type="Proteomes" id="UP000249720">
    <property type="component" value="Unassembled WGS sequence"/>
</dbReference>
<dbReference type="SUPFAM" id="SSF82171">
    <property type="entry name" value="DPP6 N-terminal domain-like"/>
    <property type="match status" value="1"/>
</dbReference>
<dbReference type="InterPro" id="IPR001375">
    <property type="entry name" value="Peptidase_S9_cat"/>
</dbReference>
<organism evidence="3 4">
    <name type="scientific">Hydrotalea sandarakina</name>
    <dbReference type="NCBI Taxonomy" id="1004304"/>
    <lineage>
        <taxon>Bacteria</taxon>
        <taxon>Pseudomonadati</taxon>
        <taxon>Bacteroidota</taxon>
        <taxon>Chitinophagia</taxon>
        <taxon>Chitinophagales</taxon>
        <taxon>Chitinophagaceae</taxon>
        <taxon>Hydrotalea</taxon>
    </lineage>
</organism>
<dbReference type="PANTHER" id="PTHR11731:SF193">
    <property type="entry name" value="DIPEPTIDYL PEPTIDASE 9"/>
    <property type="match status" value="1"/>
</dbReference>
<comment type="caution">
    <text evidence="3">The sequence shown here is derived from an EMBL/GenBank/DDBJ whole genome shotgun (WGS) entry which is preliminary data.</text>
</comment>
<keyword evidence="4" id="KW-1185">Reference proteome</keyword>
<dbReference type="InterPro" id="IPR050278">
    <property type="entry name" value="Serine_Prot_S9B/DPPIV"/>
</dbReference>
<name>A0A2W7S3V9_9BACT</name>
<dbReference type="RefSeq" id="WP_170120342.1">
    <property type="nucleotide sequence ID" value="NZ_QKZV01000001.1"/>
</dbReference>
<gene>
    <name evidence="3" type="ORF">LX80_00018</name>
</gene>
<feature type="chain" id="PRO_5015927519" evidence="1">
    <location>
        <begin position="20"/>
        <end position="982"/>
    </location>
</feature>
<protein>
    <submittedName>
        <fullName evidence="3">Prolyl oligopeptidase family protein</fullName>
    </submittedName>
</protein>
<dbReference type="EMBL" id="QKZV01000001">
    <property type="protein sequence ID" value="PZX65530.1"/>
    <property type="molecule type" value="Genomic_DNA"/>
</dbReference>
<feature type="signal peptide" evidence="1">
    <location>
        <begin position="1"/>
        <end position="19"/>
    </location>
</feature>
<evidence type="ECO:0000313" key="3">
    <source>
        <dbReference type="EMBL" id="PZX65530.1"/>
    </source>
</evidence>
<accession>A0A2W7S3V9</accession>
<dbReference type="InterPro" id="IPR029058">
    <property type="entry name" value="AB_hydrolase_fold"/>
</dbReference>
<reference evidence="3 4" key="1">
    <citation type="submission" date="2018-06" db="EMBL/GenBank/DDBJ databases">
        <title>Genomic Encyclopedia of Archaeal and Bacterial Type Strains, Phase II (KMG-II): from individual species to whole genera.</title>
        <authorList>
            <person name="Goeker M."/>
        </authorList>
    </citation>
    <scope>NUCLEOTIDE SEQUENCE [LARGE SCALE GENOMIC DNA]</scope>
    <source>
        <strain evidence="3 4">DSM 23241</strain>
    </source>
</reference>
<dbReference type="PANTHER" id="PTHR11731">
    <property type="entry name" value="PROTEASE FAMILY S9B,C DIPEPTIDYL-PEPTIDASE IV-RELATED"/>
    <property type="match status" value="1"/>
</dbReference>